<dbReference type="PANTHER" id="PTHR37292:SF2">
    <property type="entry name" value="DUF262 DOMAIN-CONTAINING PROTEIN"/>
    <property type="match status" value="1"/>
</dbReference>
<dbReference type="Pfam" id="PF03235">
    <property type="entry name" value="GmrSD_N"/>
    <property type="match status" value="1"/>
</dbReference>
<comment type="caution">
    <text evidence="2">The sequence shown here is derived from an EMBL/GenBank/DDBJ whole genome shotgun (WGS) entry which is preliminary data.</text>
</comment>
<keyword evidence="3" id="KW-1185">Reference proteome</keyword>
<accession>A0ABV0JVY1</accession>
<feature type="domain" description="GmrSD restriction endonucleases N-terminal" evidence="1">
    <location>
        <begin position="15"/>
        <end position="258"/>
    </location>
</feature>
<gene>
    <name evidence="2" type="ORF">NDI37_24270</name>
</gene>
<evidence type="ECO:0000313" key="2">
    <source>
        <dbReference type="EMBL" id="MEP0867567.1"/>
    </source>
</evidence>
<protein>
    <submittedName>
        <fullName evidence="2">DUF262 domain-containing protein</fullName>
    </submittedName>
</protein>
<dbReference type="Proteomes" id="UP001442494">
    <property type="component" value="Unassembled WGS sequence"/>
</dbReference>
<evidence type="ECO:0000259" key="1">
    <source>
        <dbReference type="Pfam" id="PF03235"/>
    </source>
</evidence>
<dbReference type="PANTHER" id="PTHR37292">
    <property type="entry name" value="VNG6097C"/>
    <property type="match status" value="1"/>
</dbReference>
<dbReference type="InterPro" id="IPR004919">
    <property type="entry name" value="GmrSD_N"/>
</dbReference>
<name>A0ABV0JVY1_9CYAN</name>
<sequence>MTSISTFDITKEPLLDLLQDIKQGKIQLVDFQRSWCWDEERIERVIASVSLGFPVGAVMLLQQGNSDVKFKPRLVEGVALDQPPTPTALILDGQQRLTSLFMSLLSNQPVWIDQGKRYPPLQRWYYIDILKALDYPHTDRRDAIFGLTANRMLHRLGEAALNCSTPEKEFESGLFPVSQVFNFSQWRSQYCQYWNYDRQKLALIEQFEATVIKKFEHYQMGLFVLKSELPKEAVCYIFEENNKRQSELTHFDLLTSAFAASEFDLRQDWTQREQRLATHRVLRLLKATDFLQAIALMVNYQRRTEALNQGSDTDRLPAVVCNYQDVLRLDLSQYQRWVEPITQGFEAVARFLHTQAIFDADDLPYPMQLVVMVPLFVILGETLKLDWVRQRIEQWFYCGAASGIYSRSRQSTAAKDLIEIPQWLNGGEVPATIQEAELFAARLQNLVSSQGAAYRAITALLRRDGALDFLSGEPITAVRYFQQRIENHHIFSMEWCKQQKIPRWRYNSIVNKTPLTAKTNKFLGGKAPSAYLAKLEEQGMSRQRIDEILRSHLIEPTTLHNDDFDAFFEARTQALLSKMGRAMGKGLVGESLLENGNGNGFHPKIFTDYQAGR</sequence>
<evidence type="ECO:0000313" key="3">
    <source>
        <dbReference type="Proteomes" id="UP001442494"/>
    </source>
</evidence>
<proteinExistence type="predicted"/>
<dbReference type="EMBL" id="JAMPKK010000077">
    <property type="protein sequence ID" value="MEP0867567.1"/>
    <property type="molecule type" value="Genomic_DNA"/>
</dbReference>
<reference evidence="2 3" key="1">
    <citation type="submission" date="2022-04" db="EMBL/GenBank/DDBJ databases">
        <title>Positive selection, recombination, and allopatry shape intraspecific diversity of widespread and dominant cyanobacteria.</title>
        <authorList>
            <person name="Wei J."/>
            <person name="Shu W."/>
            <person name="Hu C."/>
        </authorList>
    </citation>
    <scope>NUCLEOTIDE SEQUENCE [LARGE SCALE GENOMIC DNA]</scope>
    <source>
        <strain evidence="2 3">GB2-A5</strain>
    </source>
</reference>
<organism evidence="2 3">
    <name type="scientific">Funiculus sociatus GB2-A5</name>
    <dbReference type="NCBI Taxonomy" id="2933946"/>
    <lineage>
        <taxon>Bacteria</taxon>
        <taxon>Bacillati</taxon>
        <taxon>Cyanobacteriota</taxon>
        <taxon>Cyanophyceae</taxon>
        <taxon>Coleofasciculales</taxon>
        <taxon>Coleofasciculaceae</taxon>
        <taxon>Funiculus</taxon>
    </lineage>
</organism>